<dbReference type="InterPro" id="IPR002305">
    <property type="entry name" value="aa-tRNA-synth_Ic"/>
</dbReference>
<comment type="subunit">
    <text evidence="11">Homodimer.</text>
</comment>
<dbReference type="NCBIfam" id="TIGR00234">
    <property type="entry name" value="tyrS"/>
    <property type="match status" value="1"/>
</dbReference>
<dbReference type="AlphaFoldDB" id="A0A316APV4"/>
<evidence type="ECO:0000313" key="15">
    <source>
        <dbReference type="Proteomes" id="UP000245880"/>
    </source>
</evidence>
<evidence type="ECO:0000256" key="7">
    <source>
        <dbReference type="ARBA" id="ARBA00022917"/>
    </source>
</evidence>
<dbReference type="GO" id="GO:0005524">
    <property type="term" value="F:ATP binding"/>
    <property type="evidence" value="ECO:0007669"/>
    <property type="project" value="UniProtKB-UniRule"/>
</dbReference>
<dbReference type="GO" id="GO:0042803">
    <property type="term" value="F:protein homodimerization activity"/>
    <property type="evidence" value="ECO:0007669"/>
    <property type="project" value="UniProtKB-ARBA"/>
</dbReference>
<dbReference type="PANTHER" id="PTHR11766">
    <property type="entry name" value="TYROSYL-TRNA SYNTHETASE"/>
    <property type="match status" value="1"/>
</dbReference>
<dbReference type="GO" id="GO:0006437">
    <property type="term" value="P:tyrosyl-tRNA aminoacylation"/>
    <property type="evidence" value="ECO:0007669"/>
    <property type="project" value="UniProtKB-UniRule"/>
</dbReference>
<sequence>MKPNFIEELRWRGMLHDMMPGTDEQLQKEMTTGYIGFDPTADSLHIGNLATVMLLVHLQRAGHKPVALVGGATGMIGDPSFKASERSFLDEDTLRLNQAGIKKQLEQFLDFDCGANSAQMVNNYDWFKEMGFLQFLREAGKYLSVNYMMSKDSVKKRLETGISFTEFSYQLLQGYDFYHLYKHHNVRLQMGGSDQWGNITTGTEIIRRKEGDEEGYFKAYALTTPLITKSDGSKFGKSEGGNIWLDASRTTPYEFYQFWIGQSDTDCPRLLRVFSLKSKEEIEALEAEHAEAPHLRAMQKALAEELTIRIHSEKAYQLVIKASEVLFGKATLATLQRIELDEFDTIFDGVPQSTISRADWEACASVLDLVSTVTAGEIYSSKGEARRAIQQNAVSVNKEKVQQADQALSDESLLQGRFILISKGKKNHLIRIA</sequence>
<dbReference type="HAMAP" id="MF_02006">
    <property type="entry name" value="Tyr_tRNA_synth_type1"/>
    <property type="match status" value="1"/>
</dbReference>
<protein>
    <recommendedName>
        <fullName evidence="11">Tyrosine--tRNA ligase</fullName>
        <ecNumber evidence="11">6.1.1.1</ecNumber>
    </recommendedName>
    <alternativeName>
        <fullName evidence="11">Tyrosyl-tRNA synthetase</fullName>
        <shortName evidence="11">TyrRS</shortName>
    </alternativeName>
</protein>
<gene>
    <name evidence="11" type="primary">tyrS</name>
    <name evidence="14" type="ORF">CLV98_102352</name>
</gene>
<dbReference type="InterPro" id="IPR036986">
    <property type="entry name" value="S4_RNA-bd_sf"/>
</dbReference>
<dbReference type="CDD" id="cd00165">
    <property type="entry name" value="S4"/>
    <property type="match status" value="1"/>
</dbReference>
<dbReference type="GO" id="GO:0005829">
    <property type="term" value="C:cytosol"/>
    <property type="evidence" value="ECO:0007669"/>
    <property type="project" value="TreeGrafter"/>
</dbReference>
<dbReference type="SUPFAM" id="SSF52374">
    <property type="entry name" value="Nucleotidylyl transferase"/>
    <property type="match status" value="1"/>
</dbReference>
<dbReference type="InterPro" id="IPR024088">
    <property type="entry name" value="Tyr-tRNA-ligase_bac-type"/>
</dbReference>
<name>A0A316APV4_9BACT</name>
<comment type="similarity">
    <text evidence="10 11">Belongs to the class-I aminoacyl-tRNA synthetase family. TyrS type 1 subfamily.</text>
</comment>
<feature type="binding site" evidence="11">
    <location>
        <position position="237"/>
    </location>
    <ligand>
        <name>ATP</name>
        <dbReference type="ChEBI" id="CHEBI:30616"/>
    </ligand>
</feature>
<evidence type="ECO:0000256" key="1">
    <source>
        <dbReference type="ARBA" id="ARBA00004496"/>
    </source>
</evidence>
<dbReference type="GO" id="GO:0004831">
    <property type="term" value="F:tyrosine-tRNA ligase activity"/>
    <property type="evidence" value="ECO:0007669"/>
    <property type="project" value="UniProtKB-UniRule"/>
</dbReference>
<dbReference type="EMBL" id="QGDT01000002">
    <property type="protein sequence ID" value="PWJ59518.1"/>
    <property type="molecule type" value="Genomic_DNA"/>
</dbReference>
<dbReference type="Gene3D" id="3.10.290.10">
    <property type="entry name" value="RNA-binding S4 domain"/>
    <property type="match status" value="1"/>
</dbReference>
<proteinExistence type="inferred from homology"/>
<evidence type="ECO:0000256" key="8">
    <source>
        <dbReference type="ARBA" id="ARBA00023146"/>
    </source>
</evidence>
<dbReference type="FunFam" id="1.10.240.10:FF:000001">
    <property type="entry name" value="Tyrosine--tRNA ligase"/>
    <property type="match status" value="1"/>
</dbReference>
<dbReference type="EC" id="6.1.1.1" evidence="11"/>
<comment type="subcellular location">
    <subcellularLocation>
        <location evidence="1 11">Cytoplasm</location>
    </subcellularLocation>
</comment>
<reference evidence="14 15" key="1">
    <citation type="submission" date="2018-03" db="EMBL/GenBank/DDBJ databases">
        <title>Genomic Encyclopedia of Archaeal and Bacterial Type Strains, Phase II (KMG-II): from individual species to whole genera.</title>
        <authorList>
            <person name="Goeker M."/>
        </authorList>
    </citation>
    <scope>NUCLEOTIDE SEQUENCE [LARGE SCALE GENOMIC DNA]</scope>
    <source>
        <strain evidence="14 15">DSM 100346</strain>
    </source>
</reference>
<feature type="short sequence motif" description="'HIGH' region" evidence="11">
    <location>
        <begin position="39"/>
        <end position="48"/>
    </location>
</feature>
<evidence type="ECO:0000256" key="4">
    <source>
        <dbReference type="ARBA" id="ARBA00022741"/>
    </source>
</evidence>
<evidence type="ECO:0000256" key="2">
    <source>
        <dbReference type="ARBA" id="ARBA00022490"/>
    </source>
</evidence>
<keyword evidence="15" id="KW-1185">Reference proteome</keyword>
<comment type="function">
    <text evidence="11">Catalyzes the attachment of tyrosine to tRNA(Tyr) in a two-step reaction: tyrosine is first activated by ATP to form Tyr-AMP and then transferred to the acceptor end of tRNA(Tyr).</text>
</comment>
<evidence type="ECO:0000256" key="5">
    <source>
        <dbReference type="ARBA" id="ARBA00022840"/>
    </source>
</evidence>
<evidence type="ECO:0000256" key="10">
    <source>
        <dbReference type="ARBA" id="ARBA00060965"/>
    </source>
</evidence>
<evidence type="ECO:0000259" key="13">
    <source>
        <dbReference type="Pfam" id="PF22421"/>
    </source>
</evidence>
<comment type="catalytic activity">
    <reaction evidence="9 11">
        <text>tRNA(Tyr) + L-tyrosine + ATP = L-tyrosyl-tRNA(Tyr) + AMP + diphosphate + H(+)</text>
        <dbReference type="Rhea" id="RHEA:10220"/>
        <dbReference type="Rhea" id="RHEA-COMP:9706"/>
        <dbReference type="Rhea" id="RHEA-COMP:9707"/>
        <dbReference type="ChEBI" id="CHEBI:15378"/>
        <dbReference type="ChEBI" id="CHEBI:30616"/>
        <dbReference type="ChEBI" id="CHEBI:33019"/>
        <dbReference type="ChEBI" id="CHEBI:58315"/>
        <dbReference type="ChEBI" id="CHEBI:78442"/>
        <dbReference type="ChEBI" id="CHEBI:78536"/>
        <dbReference type="ChEBI" id="CHEBI:456215"/>
        <dbReference type="EC" id="6.1.1.1"/>
    </reaction>
</comment>
<dbReference type="CDD" id="cd00805">
    <property type="entry name" value="TyrRS_core"/>
    <property type="match status" value="1"/>
</dbReference>
<dbReference type="Pfam" id="PF00579">
    <property type="entry name" value="tRNA-synt_1b"/>
    <property type="match status" value="1"/>
</dbReference>
<comment type="caution">
    <text evidence="14">The sequence shown here is derived from an EMBL/GenBank/DDBJ whole genome shotgun (WGS) entry which is preliminary data.</text>
</comment>
<dbReference type="FunFam" id="3.40.50.620:FF:000008">
    <property type="entry name" value="Tyrosine--tRNA ligase"/>
    <property type="match status" value="1"/>
</dbReference>
<accession>A0A316APV4</accession>
<feature type="short sequence motif" description="'KMSKS' region" evidence="11">
    <location>
        <begin position="234"/>
        <end position="238"/>
    </location>
</feature>
<dbReference type="InterPro" id="IPR054608">
    <property type="entry name" value="SYY-like_C"/>
</dbReference>
<evidence type="ECO:0000313" key="14">
    <source>
        <dbReference type="EMBL" id="PWJ59518.1"/>
    </source>
</evidence>
<dbReference type="InterPro" id="IPR014729">
    <property type="entry name" value="Rossmann-like_a/b/a_fold"/>
</dbReference>
<keyword evidence="6 12" id="KW-0694">RNA-binding</keyword>
<dbReference type="PANTHER" id="PTHR11766:SF0">
    <property type="entry name" value="TYROSINE--TRNA LIGASE, MITOCHONDRIAL"/>
    <property type="match status" value="1"/>
</dbReference>
<dbReference type="SUPFAM" id="SSF55174">
    <property type="entry name" value="Alpha-L RNA-binding motif"/>
    <property type="match status" value="1"/>
</dbReference>
<feature type="domain" description="Tyrosine--tRNA ligase SYY-like C-terminal" evidence="13">
    <location>
        <begin position="342"/>
        <end position="429"/>
    </location>
</feature>
<feature type="binding site" evidence="11">
    <location>
        <position position="34"/>
    </location>
    <ligand>
        <name>L-tyrosine</name>
        <dbReference type="ChEBI" id="CHEBI:58315"/>
    </ligand>
</feature>
<dbReference type="PROSITE" id="PS50889">
    <property type="entry name" value="S4"/>
    <property type="match status" value="1"/>
</dbReference>
<feature type="binding site" evidence="11">
    <location>
        <position position="169"/>
    </location>
    <ligand>
        <name>L-tyrosine</name>
        <dbReference type="ChEBI" id="CHEBI:58315"/>
    </ligand>
</feature>
<evidence type="ECO:0000256" key="9">
    <source>
        <dbReference type="ARBA" id="ARBA00048248"/>
    </source>
</evidence>
<keyword evidence="4 11" id="KW-0547">Nucleotide-binding</keyword>
<dbReference type="PRINTS" id="PR01040">
    <property type="entry name" value="TRNASYNTHTYR"/>
</dbReference>
<evidence type="ECO:0000256" key="3">
    <source>
        <dbReference type="ARBA" id="ARBA00022598"/>
    </source>
</evidence>
<organism evidence="14 15">
    <name type="scientific">Dyadobacter jejuensis</name>
    <dbReference type="NCBI Taxonomy" id="1082580"/>
    <lineage>
        <taxon>Bacteria</taxon>
        <taxon>Pseudomonadati</taxon>
        <taxon>Bacteroidota</taxon>
        <taxon>Cytophagia</taxon>
        <taxon>Cytophagales</taxon>
        <taxon>Spirosomataceae</taxon>
        <taxon>Dyadobacter</taxon>
    </lineage>
</organism>
<dbReference type="Gene3D" id="3.40.50.620">
    <property type="entry name" value="HUPs"/>
    <property type="match status" value="1"/>
</dbReference>
<keyword evidence="2 11" id="KW-0963">Cytoplasm</keyword>
<dbReference type="PROSITE" id="PS00178">
    <property type="entry name" value="AA_TRNA_LIGASE_I"/>
    <property type="match status" value="1"/>
</dbReference>
<dbReference type="Gene3D" id="1.10.240.10">
    <property type="entry name" value="Tyrosyl-Transfer RNA Synthetase"/>
    <property type="match status" value="1"/>
</dbReference>
<dbReference type="GO" id="GO:0003723">
    <property type="term" value="F:RNA binding"/>
    <property type="evidence" value="ECO:0007669"/>
    <property type="project" value="UniProtKB-KW"/>
</dbReference>
<evidence type="ECO:0000256" key="11">
    <source>
        <dbReference type="HAMAP-Rule" id="MF_02006"/>
    </source>
</evidence>
<keyword evidence="7 11" id="KW-0648">Protein biosynthesis</keyword>
<dbReference type="InterPro" id="IPR002307">
    <property type="entry name" value="Tyr-tRNA-ligase"/>
</dbReference>
<keyword evidence="8 11" id="KW-0030">Aminoacyl-tRNA synthetase</keyword>
<evidence type="ECO:0000256" key="12">
    <source>
        <dbReference type="PROSITE-ProRule" id="PRU00182"/>
    </source>
</evidence>
<keyword evidence="3 11" id="KW-0436">Ligase</keyword>
<dbReference type="Pfam" id="PF22421">
    <property type="entry name" value="SYY_C-terminal"/>
    <property type="match status" value="1"/>
</dbReference>
<evidence type="ECO:0000256" key="6">
    <source>
        <dbReference type="ARBA" id="ARBA00022884"/>
    </source>
</evidence>
<dbReference type="RefSeq" id="WP_109673379.1">
    <property type="nucleotide sequence ID" value="NZ_QGDT01000002.1"/>
</dbReference>
<dbReference type="Proteomes" id="UP000245880">
    <property type="component" value="Unassembled WGS sequence"/>
</dbReference>
<keyword evidence="5 11" id="KW-0067">ATP-binding</keyword>
<dbReference type="OrthoDB" id="9804243at2"/>
<dbReference type="InterPro" id="IPR024107">
    <property type="entry name" value="Tyr-tRNA-ligase_bac_1"/>
</dbReference>
<dbReference type="InterPro" id="IPR001412">
    <property type="entry name" value="aa-tRNA-synth_I_CS"/>
</dbReference>
<feature type="binding site" evidence="11">
    <location>
        <position position="173"/>
    </location>
    <ligand>
        <name>L-tyrosine</name>
        <dbReference type="ChEBI" id="CHEBI:58315"/>
    </ligand>
</feature>